<gene>
    <name evidence="1" type="ORF">AUP44_20410</name>
</gene>
<dbReference type="Pfam" id="PF13714">
    <property type="entry name" value="PEP_mutase"/>
    <property type="match status" value="1"/>
</dbReference>
<organism evidence="1 2">
    <name type="scientific">Tistrella mobilis</name>
    <dbReference type="NCBI Taxonomy" id="171437"/>
    <lineage>
        <taxon>Bacteria</taxon>
        <taxon>Pseudomonadati</taxon>
        <taxon>Pseudomonadota</taxon>
        <taxon>Alphaproteobacteria</taxon>
        <taxon>Geminicoccales</taxon>
        <taxon>Geminicoccaceae</taxon>
        <taxon>Tistrella</taxon>
    </lineage>
</organism>
<dbReference type="InterPro" id="IPR040442">
    <property type="entry name" value="Pyrv_kinase-like_dom_sf"/>
</dbReference>
<evidence type="ECO:0000313" key="2">
    <source>
        <dbReference type="Proteomes" id="UP000075787"/>
    </source>
</evidence>
<sequence length="305" mass="32951">MRRTSRFRALVEAPEILEMPGVQDALTARIAAEAGFEAVTCGGYASTAALIGEPDTSQLSMRELADHYARICDAVDVPVFADADTGFGNVTNTRRAVRAYEQAGVAGLFIEDQVFPKRCGHMAGKAVVPVEDMVAKLQAALDARRDPDLVIMARTDALAVDGIEAAIDRACLYRELGADMVFVEAPRTVEQMRRICAAVQAPLLANNIEGGLTPMLTAAELQEIGYAVVTHPVALTYAVARAARDLFATLRRDGITTAFADRMLDFDGFNQLVGLPDLRAREQAYLDQAARVIASRPHPDQETGE</sequence>
<name>A0A162LVT0_9PROT</name>
<evidence type="ECO:0000313" key="1">
    <source>
        <dbReference type="EMBL" id="KYO57360.1"/>
    </source>
</evidence>
<comment type="caution">
    <text evidence="1">The sequence shown here is derived from an EMBL/GenBank/DDBJ whole genome shotgun (WGS) entry which is preliminary data.</text>
</comment>
<dbReference type="InterPro" id="IPR018523">
    <property type="entry name" value="Isocitrate_lyase_ph_CS"/>
</dbReference>
<dbReference type="AlphaFoldDB" id="A0A162LVT0"/>
<dbReference type="OrthoDB" id="9771433at2"/>
<dbReference type="Proteomes" id="UP000075787">
    <property type="component" value="Unassembled WGS sequence"/>
</dbReference>
<dbReference type="GO" id="GO:0016833">
    <property type="term" value="F:oxo-acid-lyase activity"/>
    <property type="evidence" value="ECO:0007669"/>
    <property type="project" value="UniProtKB-ARBA"/>
</dbReference>
<dbReference type="InterPro" id="IPR015813">
    <property type="entry name" value="Pyrv/PenolPyrv_kinase-like_dom"/>
</dbReference>
<dbReference type="PROSITE" id="PS00161">
    <property type="entry name" value="ISOCITRATE_LYASE"/>
    <property type="match status" value="1"/>
</dbReference>
<accession>A0A162LVT0</accession>
<reference evidence="1 2" key="1">
    <citation type="submission" date="2015-12" db="EMBL/GenBank/DDBJ databases">
        <title>Genome sequence of Tistrella mobilis MCCC 1A02139.</title>
        <authorList>
            <person name="Lu L."/>
            <person name="Lai Q."/>
            <person name="Shao Z."/>
            <person name="Qian P."/>
        </authorList>
    </citation>
    <scope>NUCLEOTIDE SEQUENCE [LARGE SCALE GENOMIC DNA]</scope>
    <source>
        <strain evidence="1 2">MCCC 1A02139</strain>
    </source>
</reference>
<dbReference type="CDD" id="cd00377">
    <property type="entry name" value="ICL_PEPM"/>
    <property type="match status" value="1"/>
</dbReference>
<dbReference type="PANTHER" id="PTHR42905:SF5">
    <property type="entry name" value="CARBOXYVINYL-CARBOXYPHOSPHONATE PHOSPHORYLMUTASE, CHLOROPLASTIC"/>
    <property type="match status" value="1"/>
</dbReference>
<protein>
    <submittedName>
        <fullName evidence="1">Carboxyvinyl-carboxyphosphonate phosphorylmutase</fullName>
    </submittedName>
</protein>
<dbReference type="PANTHER" id="PTHR42905">
    <property type="entry name" value="PHOSPHOENOLPYRUVATE CARBOXYLASE"/>
    <property type="match status" value="1"/>
</dbReference>
<proteinExistence type="predicted"/>
<dbReference type="RefSeq" id="WP_062761581.1">
    <property type="nucleotide sequence ID" value="NZ_CP121045.1"/>
</dbReference>
<dbReference type="SUPFAM" id="SSF51621">
    <property type="entry name" value="Phosphoenolpyruvate/pyruvate domain"/>
    <property type="match status" value="1"/>
</dbReference>
<dbReference type="EMBL" id="LPZR01000025">
    <property type="protein sequence ID" value="KYO57360.1"/>
    <property type="molecule type" value="Genomic_DNA"/>
</dbReference>
<dbReference type="GeneID" id="97240285"/>
<dbReference type="Gene3D" id="3.20.20.60">
    <property type="entry name" value="Phosphoenolpyruvate-binding domains"/>
    <property type="match status" value="1"/>
</dbReference>
<dbReference type="InterPro" id="IPR039556">
    <property type="entry name" value="ICL/PEPM"/>
</dbReference>